<dbReference type="AlphaFoldDB" id="A0ABD1JTU0"/>
<evidence type="ECO:0000313" key="3">
    <source>
        <dbReference type="Proteomes" id="UP001591681"/>
    </source>
</evidence>
<comment type="caution">
    <text evidence="2">The sequence shown here is derived from an EMBL/GenBank/DDBJ whole genome shotgun (WGS) entry which is preliminary data.</text>
</comment>
<organism evidence="2 3">
    <name type="scientific">Coilia grayii</name>
    <name type="common">Gray's grenadier anchovy</name>
    <dbReference type="NCBI Taxonomy" id="363190"/>
    <lineage>
        <taxon>Eukaryota</taxon>
        <taxon>Metazoa</taxon>
        <taxon>Chordata</taxon>
        <taxon>Craniata</taxon>
        <taxon>Vertebrata</taxon>
        <taxon>Euteleostomi</taxon>
        <taxon>Actinopterygii</taxon>
        <taxon>Neopterygii</taxon>
        <taxon>Teleostei</taxon>
        <taxon>Clupei</taxon>
        <taxon>Clupeiformes</taxon>
        <taxon>Clupeoidei</taxon>
        <taxon>Engraulidae</taxon>
        <taxon>Coilinae</taxon>
        <taxon>Coilia</taxon>
    </lineage>
</organism>
<name>A0ABD1JTU0_9TELE</name>
<evidence type="ECO:0000313" key="2">
    <source>
        <dbReference type="EMBL" id="KAL2090308.1"/>
    </source>
</evidence>
<dbReference type="EMBL" id="JBHFQA010000012">
    <property type="protein sequence ID" value="KAL2090308.1"/>
    <property type="molecule type" value="Genomic_DNA"/>
</dbReference>
<protein>
    <submittedName>
        <fullName evidence="2">Uncharacterized protein</fullName>
    </submittedName>
</protein>
<feature type="region of interest" description="Disordered" evidence="1">
    <location>
        <begin position="1"/>
        <end position="20"/>
    </location>
</feature>
<accession>A0ABD1JTU0</accession>
<gene>
    <name evidence="2" type="ORF">ACEWY4_014996</name>
</gene>
<feature type="region of interest" description="Disordered" evidence="1">
    <location>
        <begin position="259"/>
        <end position="280"/>
    </location>
</feature>
<dbReference type="Proteomes" id="UP001591681">
    <property type="component" value="Unassembled WGS sequence"/>
</dbReference>
<reference evidence="2 3" key="1">
    <citation type="submission" date="2024-09" db="EMBL/GenBank/DDBJ databases">
        <title>A chromosome-level genome assembly of Gray's grenadier anchovy, Coilia grayii.</title>
        <authorList>
            <person name="Fu Z."/>
        </authorList>
    </citation>
    <scope>NUCLEOTIDE SEQUENCE [LARGE SCALE GENOMIC DNA]</scope>
    <source>
        <strain evidence="2">G4</strain>
        <tissue evidence="2">Muscle</tissue>
    </source>
</reference>
<evidence type="ECO:0000256" key="1">
    <source>
        <dbReference type="SAM" id="MobiDB-lite"/>
    </source>
</evidence>
<keyword evidence="3" id="KW-1185">Reference proteome</keyword>
<feature type="compositionally biased region" description="Basic residues" evidence="1">
    <location>
        <begin position="1"/>
        <end position="12"/>
    </location>
</feature>
<proteinExistence type="predicted"/>
<sequence length="310" mass="35271">MERRKKKRRKERANRESPAHVGPSKFVCDLLMVTSLKCATKCEEAKLRKELVTKSHLRATDLSSRPTTSPVQCQTMNLSADKSSSSILKISVDLMPVLTSAMQPLQTDETEVSFDRLEHEEGQHTDEHKTLTKVRSIAVNQRVHNLDKPLQRTFLPPLKSHFTQPLNYCLKHHNALPPIAVSEKHPLGFAHATSTREDKMEETTQLTTQLTADSAKNNLNQNMASQLHLPDISVSSIQMLIERVERQLDRGKVKLPEITLHQDEGQQDEMSTRKSCSPPLIRRHMNQPAIIRFQKKTRNLAWSVNTSSLQ</sequence>